<keyword evidence="8" id="KW-1185">Reference proteome</keyword>
<name>A0ABR7S1H4_AQUAC</name>
<evidence type="ECO:0000256" key="2">
    <source>
        <dbReference type="ARBA" id="ARBA00022692"/>
    </source>
</evidence>
<comment type="subcellular location">
    <subcellularLocation>
        <location evidence="1">Membrane</location>
        <topology evidence="1">Multi-pass membrane protein</topology>
    </subcellularLocation>
</comment>
<dbReference type="RefSeq" id="WP_187806933.1">
    <property type="nucleotide sequence ID" value="NZ_LZEU01000001.1"/>
</dbReference>
<evidence type="ECO:0000259" key="6">
    <source>
        <dbReference type="PROSITE" id="PS50850"/>
    </source>
</evidence>
<feature type="domain" description="Major facilitator superfamily (MFS) profile" evidence="6">
    <location>
        <begin position="28"/>
        <end position="407"/>
    </location>
</feature>
<feature type="transmembrane region" description="Helical" evidence="5">
    <location>
        <begin position="321"/>
        <end position="343"/>
    </location>
</feature>
<keyword evidence="4 5" id="KW-0472">Membrane</keyword>
<dbReference type="EMBL" id="LZEU01000001">
    <property type="protein sequence ID" value="MBC9251435.1"/>
    <property type="molecule type" value="Genomic_DNA"/>
</dbReference>
<feature type="transmembrane region" description="Helical" evidence="5">
    <location>
        <begin position="296"/>
        <end position="315"/>
    </location>
</feature>
<evidence type="ECO:0000256" key="1">
    <source>
        <dbReference type="ARBA" id="ARBA00004141"/>
    </source>
</evidence>
<keyword evidence="3 5" id="KW-1133">Transmembrane helix</keyword>
<dbReference type="Pfam" id="PF07690">
    <property type="entry name" value="MFS_1"/>
    <property type="match status" value="1"/>
</dbReference>
<feature type="transmembrane region" description="Helical" evidence="5">
    <location>
        <begin position="355"/>
        <end position="378"/>
    </location>
</feature>
<evidence type="ECO:0000313" key="7">
    <source>
        <dbReference type="EMBL" id="MBC9251435.1"/>
    </source>
</evidence>
<protein>
    <recommendedName>
        <fullName evidence="6">Major facilitator superfamily (MFS) profile domain-containing protein</fullName>
    </recommendedName>
</protein>
<feature type="transmembrane region" description="Helical" evidence="5">
    <location>
        <begin position="183"/>
        <end position="202"/>
    </location>
</feature>
<dbReference type="PANTHER" id="PTHR10924:SF6">
    <property type="entry name" value="SOLUTE CARRIER FAMILY 49 MEMBER A3"/>
    <property type="match status" value="1"/>
</dbReference>
<evidence type="ECO:0000256" key="3">
    <source>
        <dbReference type="ARBA" id="ARBA00022989"/>
    </source>
</evidence>
<dbReference type="SUPFAM" id="SSF103473">
    <property type="entry name" value="MFS general substrate transporter"/>
    <property type="match status" value="1"/>
</dbReference>
<evidence type="ECO:0000256" key="4">
    <source>
        <dbReference type="ARBA" id="ARBA00023136"/>
    </source>
</evidence>
<organism evidence="7 8">
    <name type="scientific">Aquipseudomonas alcaligenes</name>
    <name type="common">Pseudomonas alcaligenes</name>
    <dbReference type="NCBI Taxonomy" id="43263"/>
    <lineage>
        <taxon>Bacteria</taxon>
        <taxon>Pseudomonadati</taxon>
        <taxon>Pseudomonadota</taxon>
        <taxon>Gammaproteobacteria</taxon>
        <taxon>Pseudomonadales</taxon>
        <taxon>Pseudomonadaceae</taxon>
        <taxon>Aquipseudomonas</taxon>
    </lineage>
</organism>
<proteinExistence type="predicted"/>
<dbReference type="InterPro" id="IPR036259">
    <property type="entry name" value="MFS_trans_sf"/>
</dbReference>
<keyword evidence="2 5" id="KW-0812">Transmembrane</keyword>
<sequence>MSRPPADSSVNLQATLPLLRGASRHKRWLVAISYTLVLCANQILVTNLIPLLGQIQQHYGLSEMQANASVLIFPIFCVLLSLPAGMFIDRFGFRRGTGFGVALMALAVPLRLDIDSYAGLMLGQLLIALAQPLILNGAAKLAVEWFDEAERGKAIGLTSAGMFAGLALGLGLTPLLFASYGLQATLCGFALAALAPSLLLLLCSGSAGKPAAVPASASNRDLLGLACTPGLPPLMLAALLGFGLFNALTLCLEPILAGNGLDASALAAAGVLLIGGGVFGSLLVEPLAQRLGSKKRVLLGCGLGVIGAIWLLFHARSQTSAALYASLLGLCQLPCYALLLTLSEELVGSAQAARANALLVVAGNIGSALAMTAVALIHTAAGNWLAVIVFLLALAALQLLVVSRFRH</sequence>
<dbReference type="PROSITE" id="PS50850">
    <property type="entry name" value="MFS"/>
    <property type="match status" value="1"/>
</dbReference>
<feature type="transmembrane region" description="Helical" evidence="5">
    <location>
        <begin position="28"/>
        <end position="49"/>
    </location>
</feature>
<comment type="caution">
    <text evidence="7">The sequence shown here is derived from an EMBL/GenBank/DDBJ whole genome shotgun (WGS) entry which is preliminary data.</text>
</comment>
<accession>A0ABR7S1H4</accession>
<dbReference type="Gene3D" id="1.20.1250.20">
    <property type="entry name" value="MFS general substrate transporter like domains"/>
    <property type="match status" value="1"/>
</dbReference>
<evidence type="ECO:0000313" key="8">
    <source>
        <dbReference type="Proteomes" id="UP000744555"/>
    </source>
</evidence>
<dbReference type="InterPro" id="IPR011701">
    <property type="entry name" value="MFS"/>
</dbReference>
<dbReference type="InterPro" id="IPR020846">
    <property type="entry name" value="MFS_dom"/>
</dbReference>
<dbReference type="PANTHER" id="PTHR10924">
    <property type="entry name" value="MAJOR FACILITATOR SUPERFAMILY PROTEIN-RELATED"/>
    <property type="match status" value="1"/>
</dbReference>
<reference evidence="7 8" key="1">
    <citation type="submission" date="2016-06" db="EMBL/GenBank/DDBJ databases">
        <authorList>
            <person name="Ramos C."/>
            <person name="Pintado A."/>
            <person name="Crespo-Gomez J.I."/>
        </authorList>
    </citation>
    <scope>NUCLEOTIDE SEQUENCE [LARGE SCALE GENOMIC DNA]</scope>
    <source>
        <strain evidence="7 8">AVO110</strain>
    </source>
</reference>
<dbReference type="Proteomes" id="UP000744555">
    <property type="component" value="Unassembled WGS sequence"/>
</dbReference>
<feature type="transmembrane region" description="Helical" evidence="5">
    <location>
        <begin position="222"/>
        <end position="245"/>
    </location>
</feature>
<feature type="transmembrane region" description="Helical" evidence="5">
    <location>
        <begin position="384"/>
        <end position="402"/>
    </location>
</feature>
<gene>
    <name evidence="7" type="ORF">A9179_14280</name>
</gene>
<feature type="transmembrane region" description="Helical" evidence="5">
    <location>
        <begin position="155"/>
        <end position="177"/>
    </location>
</feature>
<feature type="transmembrane region" description="Helical" evidence="5">
    <location>
        <begin position="69"/>
        <end position="88"/>
    </location>
</feature>
<evidence type="ECO:0000256" key="5">
    <source>
        <dbReference type="SAM" id="Phobius"/>
    </source>
</evidence>
<feature type="transmembrane region" description="Helical" evidence="5">
    <location>
        <begin position="265"/>
        <end position="284"/>
    </location>
</feature>
<dbReference type="InterPro" id="IPR049680">
    <property type="entry name" value="FLVCR1-2_SLC49-like"/>
</dbReference>